<proteinExistence type="predicted"/>
<organism evidence="2 3">
    <name type="scientific">Clavelina lepadiformis</name>
    <name type="common">Light-bulb sea squirt</name>
    <name type="synonym">Ascidia lepadiformis</name>
    <dbReference type="NCBI Taxonomy" id="159417"/>
    <lineage>
        <taxon>Eukaryota</taxon>
        <taxon>Metazoa</taxon>
        <taxon>Chordata</taxon>
        <taxon>Tunicata</taxon>
        <taxon>Ascidiacea</taxon>
        <taxon>Aplousobranchia</taxon>
        <taxon>Clavelinidae</taxon>
        <taxon>Clavelina</taxon>
    </lineage>
</organism>
<gene>
    <name evidence="2" type="ORF">CVLEPA_LOCUS6257</name>
</gene>
<evidence type="ECO:0000256" key="1">
    <source>
        <dbReference type="SAM" id="MobiDB-lite"/>
    </source>
</evidence>
<reference evidence="2 3" key="1">
    <citation type="submission" date="2024-02" db="EMBL/GenBank/DDBJ databases">
        <authorList>
            <person name="Daric V."/>
            <person name="Darras S."/>
        </authorList>
    </citation>
    <scope>NUCLEOTIDE SEQUENCE [LARGE SCALE GENOMIC DNA]</scope>
</reference>
<dbReference type="EMBL" id="CAWYQH010000035">
    <property type="protein sequence ID" value="CAK8676825.1"/>
    <property type="molecule type" value="Genomic_DNA"/>
</dbReference>
<evidence type="ECO:0000313" key="2">
    <source>
        <dbReference type="EMBL" id="CAK8676825.1"/>
    </source>
</evidence>
<dbReference type="Proteomes" id="UP001642483">
    <property type="component" value="Unassembled WGS sequence"/>
</dbReference>
<name>A0ABP0FAW0_CLALP</name>
<accession>A0ABP0FAW0</accession>
<evidence type="ECO:0000313" key="3">
    <source>
        <dbReference type="Proteomes" id="UP001642483"/>
    </source>
</evidence>
<keyword evidence="3" id="KW-1185">Reference proteome</keyword>
<feature type="region of interest" description="Disordered" evidence="1">
    <location>
        <begin position="1"/>
        <end position="48"/>
    </location>
</feature>
<protein>
    <submittedName>
        <fullName evidence="2">Uncharacterized protein</fullName>
    </submittedName>
</protein>
<sequence>MEQTNMEPVECTTASPEVSSTSCARKLSTSNLDVSEIPPKKRRRSSVRRRSLAETLHCLIVETNESEDVEILNPNKKICEQSKHHLTMSEETANISSTSTTNKQAPRVLLMPEGNYALERLSVLNNEAKTWKKLLKKYKRKEVDARLKTMTGFKDDDLKAAQNIDEDTLLGYKGLSEKVDSMEKRFLTAAKSVSNCIHKAHAIRTQQDAWLQSVLEREMQESLQQYASIDPKDILCDILKYDQLLLQTTICKKRS</sequence>
<comment type="caution">
    <text evidence="2">The sequence shown here is derived from an EMBL/GenBank/DDBJ whole genome shotgun (WGS) entry which is preliminary data.</text>
</comment>
<feature type="compositionally biased region" description="Polar residues" evidence="1">
    <location>
        <begin position="1"/>
        <end position="33"/>
    </location>
</feature>